<evidence type="ECO:0000313" key="2">
    <source>
        <dbReference type="EMBL" id="SFI90521.1"/>
    </source>
</evidence>
<dbReference type="AlphaFoldDB" id="A0A1I3M0E1"/>
<feature type="domain" description="PPM-type phosphatase" evidence="1">
    <location>
        <begin position="44"/>
        <end position="230"/>
    </location>
</feature>
<dbReference type="Proteomes" id="UP000199025">
    <property type="component" value="Unassembled WGS sequence"/>
</dbReference>
<gene>
    <name evidence="2" type="ORF">SAMN05421835_102127</name>
</gene>
<evidence type="ECO:0000313" key="3">
    <source>
        <dbReference type="Proteomes" id="UP000199025"/>
    </source>
</evidence>
<dbReference type="InterPro" id="IPR036457">
    <property type="entry name" value="PPM-type-like_dom_sf"/>
</dbReference>
<dbReference type="Pfam" id="PF13672">
    <property type="entry name" value="PP2C_2"/>
    <property type="match status" value="1"/>
</dbReference>
<organism evidence="2 3">
    <name type="scientific">Amycolatopsis sacchari</name>
    <dbReference type="NCBI Taxonomy" id="115433"/>
    <lineage>
        <taxon>Bacteria</taxon>
        <taxon>Bacillati</taxon>
        <taxon>Actinomycetota</taxon>
        <taxon>Actinomycetes</taxon>
        <taxon>Pseudonocardiales</taxon>
        <taxon>Pseudonocardiaceae</taxon>
        <taxon>Amycolatopsis</taxon>
    </lineage>
</organism>
<protein>
    <submittedName>
        <fullName evidence="2">Serine/threonine protein phosphatase PrpC</fullName>
    </submittedName>
</protein>
<reference evidence="2 3" key="1">
    <citation type="submission" date="2016-10" db="EMBL/GenBank/DDBJ databases">
        <authorList>
            <person name="de Groot N.N."/>
        </authorList>
    </citation>
    <scope>NUCLEOTIDE SEQUENCE [LARGE SCALE GENOMIC DNA]</scope>
    <source>
        <strain evidence="2 3">DSM 44468</strain>
    </source>
</reference>
<keyword evidence="3" id="KW-1185">Reference proteome</keyword>
<proteinExistence type="predicted"/>
<accession>A0A1I3M0E1</accession>
<name>A0A1I3M0E1_9PSEU</name>
<dbReference type="Gene3D" id="3.60.40.10">
    <property type="entry name" value="PPM-type phosphatase domain"/>
    <property type="match status" value="1"/>
</dbReference>
<dbReference type="EMBL" id="FORP01000002">
    <property type="protein sequence ID" value="SFI90521.1"/>
    <property type="molecule type" value="Genomic_DNA"/>
</dbReference>
<sequence>MLRGSAKLWQHEETGFAAVGVCTERIAERGEDADPLLLFHRPTRHGLLAVFDGVGGAGRGTAGRAGTGLDRTQAWVASRRVRGLVEEWFTTDRTGDLRERIVARLAAGTRRGSRVRGSIAREFPSTFAGLAFQLGETGVRWEVLWAGDSRCYVAEPTLGLQQLSRDDTDSADALELLVQDPPMTNMVSASRDFQLNRWQGSTLRPCLLVCATDGFFGYVDTPAEFEYLLWDTLLSAQEITHWSALLAERVTAYTGDDASLVVAALGFRTFDELRASFRTRRDLLHTEHAEPMRLAREHGRAALVPARERSWRLYRRLYERRLPGAEGEVR</sequence>
<dbReference type="STRING" id="115433.SAMN05421835_102127"/>
<evidence type="ECO:0000259" key="1">
    <source>
        <dbReference type="Pfam" id="PF13672"/>
    </source>
</evidence>
<dbReference type="SUPFAM" id="SSF81606">
    <property type="entry name" value="PP2C-like"/>
    <property type="match status" value="1"/>
</dbReference>
<dbReference type="InterPro" id="IPR001932">
    <property type="entry name" value="PPM-type_phosphatase-like_dom"/>
</dbReference>